<dbReference type="InterPro" id="IPR008979">
    <property type="entry name" value="Galactose-bd-like_sf"/>
</dbReference>
<dbReference type="Pfam" id="PF00703">
    <property type="entry name" value="Glyco_hydro_2"/>
    <property type="match status" value="1"/>
</dbReference>
<dbReference type="SUPFAM" id="SSF49785">
    <property type="entry name" value="Galactose-binding domain-like"/>
    <property type="match status" value="1"/>
</dbReference>
<dbReference type="PANTHER" id="PTHR42732:SF2">
    <property type="entry name" value="BETA-MANNOSIDASE"/>
    <property type="match status" value="1"/>
</dbReference>
<dbReference type="Gene3D" id="2.60.120.260">
    <property type="entry name" value="Galactose-binding domain-like"/>
    <property type="match status" value="2"/>
</dbReference>
<evidence type="ECO:0000313" key="8">
    <source>
        <dbReference type="Proteomes" id="UP001292913"/>
    </source>
</evidence>
<evidence type="ECO:0000313" key="7">
    <source>
        <dbReference type="EMBL" id="MDY7258806.1"/>
    </source>
</evidence>
<gene>
    <name evidence="7" type="ORF">QHG74_13900</name>
</gene>
<dbReference type="Gene3D" id="3.20.20.80">
    <property type="entry name" value="Glycosidases"/>
    <property type="match status" value="1"/>
</dbReference>
<dbReference type="PANTHER" id="PTHR42732">
    <property type="entry name" value="BETA-GALACTOSIDASE"/>
    <property type="match status" value="1"/>
</dbReference>
<dbReference type="InterPro" id="IPR017853">
    <property type="entry name" value="GH"/>
</dbReference>
<organism evidence="7 8">
    <name type="scientific">Bacteroides vicugnae</name>
    <dbReference type="NCBI Taxonomy" id="3037989"/>
    <lineage>
        <taxon>Bacteria</taxon>
        <taxon>Pseudomonadati</taxon>
        <taxon>Bacteroidota</taxon>
        <taxon>Bacteroidia</taxon>
        <taxon>Bacteroidales</taxon>
        <taxon>Bacteroidaceae</taxon>
        <taxon>Bacteroides</taxon>
    </lineage>
</organism>
<feature type="domain" description="Glycoside hydrolase family 2 immunoglobulin-like beta-sandwich" evidence="4">
    <location>
        <begin position="214"/>
        <end position="308"/>
    </location>
</feature>
<comment type="similarity">
    <text evidence="1">Belongs to the glycosyl hydrolase 2 family.</text>
</comment>
<dbReference type="Pfam" id="PF02837">
    <property type="entry name" value="Glyco_hydro_2_N"/>
    <property type="match status" value="1"/>
</dbReference>
<evidence type="ECO:0000259" key="4">
    <source>
        <dbReference type="Pfam" id="PF00703"/>
    </source>
</evidence>
<keyword evidence="8" id="KW-1185">Reference proteome</keyword>
<evidence type="ECO:0000259" key="5">
    <source>
        <dbReference type="Pfam" id="PF02836"/>
    </source>
</evidence>
<dbReference type="GO" id="GO:0016787">
    <property type="term" value="F:hydrolase activity"/>
    <property type="evidence" value="ECO:0007669"/>
    <property type="project" value="UniProtKB-KW"/>
</dbReference>
<dbReference type="InterPro" id="IPR006104">
    <property type="entry name" value="Glyco_hydro_2_N"/>
</dbReference>
<proteinExistence type="inferred from homology"/>
<dbReference type="SUPFAM" id="SSF51445">
    <property type="entry name" value="(Trans)glycosidases"/>
    <property type="match status" value="1"/>
</dbReference>
<dbReference type="InterPro" id="IPR051913">
    <property type="entry name" value="GH2_Domain-Containing"/>
</dbReference>
<comment type="caution">
    <text evidence="7">The sequence shown here is derived from an EMBL/GenBank/DDBJ whole genome shotgun (WGS) entry which is preliminary data.</text>
</comment>
<reference evidence="7 8" key="1">
    <citation type="submission" date="2023-04" db="EMBL/GenBank/DDBJ databases">
        <title>Bacteroides pacosi sp. nov., isolated from the fecal material of an alpaca.</title>
        <authorList>
            <person name="Miller S."/>
            <person name="Hendry M."/>
            <person name="King J."/>
            <person name="Sankaranarayanan K."/>
            <person name="Lawson P.A."/>
        </authorList>
    </citation>
    <scope>NUCLEOTIDE SEQUENCE [LARGE SCALE GENOMIC DNA]</scope>
    <source>
        <strain evidence="7 8">A2-P53</strain>
    </source>
</reference>
<evidence type="ECO:0000256" key="3">
    <source>
        <dbReference type="ARBA" id="ARBA00023295"/>
    </source>
</evidence>
<sequence>MDKRILFTLALGAMSQVFAHAWEPKGDKIKTVWAEQVTPENVWQSYPRPQLQRAEWINLNGLWKYAVTDQNTPRKDVSFEGEILVPFAIESSLSGVQKTFLPTDKLWYQREFTLNPSWKNKSTILHFGAVDYECQVWVNNRLAGTHKGGNNPFSFDITRFLKKSGPQSIEVAVTDPTDTESISRGKQQLNQEGIWYTPVSGIWQTVWLEAVDKTYIRQVLPSTDIEKKSVKLNFDIAGAKGNEEVKIEVLDDGKVIRTVEQKLRDAIEIDVPDAALWSPESPKLYHLNISLSNGGRVLDQVKSYFALRKVDVRKDECGYNRICLNNQPIFQYGPLDQGWWPDGLLTPPSEEAMLWDMVQLKKMGFNMIRKHIKVEPEQYYYYADSLGLMMWQDMVSGFATSRKKEEHVNPSATADWNAPEEHTRQWQKEMFEMIDRLRFYPCITTWVVFNEGWGQHNTVEIVNKVIKYDDTRLINGVTGWTDRGVGDMYDVHNYPVTSMILPENNGNRISVLGEFGGYGWAIKEHIWNPNMRNWGYKNIDGAMALIDSYGRLLYDLETLIAQGLSAAVYTQTTDVEGEVNGLITYDRKVTKIPEGLLHLMHNRLYEITPVNAVTLIADSQNGSKNTRLVGVNGQELKMTSLPFECSPRSTIVSEATFNVDKGFNHLSLWLNVAGEAKVWLNGVEVFAQEAKQTRQYNQYNISDYSRYLRKGSNLLKIEVKDSKKMRFDYGLRAY</sequence>
<evidence type="ECO:0000256" key="1">
    <source>
        <dbReference type="ARBA" id="ARBA00007401"/>
    </source>
</evidence>
<feature type="domain" description="Glycoside hydrolase family 2 catalytic" evidence="5">
    <location>
        <begin position="350"/>
        <end position="481"/>
    </location>
</feature>
<accession>A0ABU5HS83</accession>
<protein>
    <submittedName>
        <fullName evidence="7">Glycoside hydrolase family 2 TIM barrel-domain containing protein</fullName>
    </submittedName>
</protein>
<feature type="domain" description="Glycosyl hydrolases family 2 sugar binding" evidence="6">
    <location>
        <begin position="105"/>
        <end position="194"/>
    </location>
</feature>
<dbReference type="SUPFAM" id="SSF49303">
    <property type="entry name" value="beta-Galactosidase/glucuronidase domain"/>
    <property type="match status" value="1"/>
</dbReference>
<dbReference type="InterPro" id="IPR006102">
    <property type="entry name" value="Ig-like_GH2"/>
</dbReference>
<name>A0ABU5HS83_9BACE</name>
<dbReference type="Pfam" id="PF02836">
    <property type="entry name" value="Glyco_hydro_2_C"/>
    <property type="match status" value="1"/>
</dbReference>
<dbReference type="EMBL" id="JARZAK010000008">
    <property type="protein sequence ID" value="MDY7258806.1"/>
    <property type="molecule type" value="Genomic_DNA"/>
</dbReference>
<dbReference type="InterPro" id="IPR036156">
    <property type="entry name" value="Beta-gal/glucu_dom_sf"/>
</dbReference>
<keyword evidence="3" id="KW-0326">Glycosidase</keyword>
<dbReference type="InterPro" id="IPR013783">
    <property type="entry name" value="Ig-like_fold"/>
</dbReference>
<keyword evidence="2 7" id="KW-0378">Hydrolase</keyword>
<evidence type="ECO:0000256" key="2">
    <source>
        <dbReference type="ARBA" id="ARBA00022801"/>
    </source>
</evidence>
<dbReference type="RefSeq" id="WP_234131804.1">
    <property type="nucleotide sequence ID" value="NZ_JARZAK010000008.1"/>
</dbReference>
<dbReference type="InterPro" id="IPR006103">
    <property type="entry name" value="Glyco_hydro_2_cat"/>
</dbReference>
<dbReference type="Proteomes" id="UP001292913">
    <property type="component" value="Unassembled WGS sequence"/>
</dbReference>
<evidence type="ECO:0000259" key="6">
    <source>
        <dbReference type="Pfam" id="PF02837"/>
    </source>
</evidence>
<dbReference type="Gene3D" id="2.60.40.10">
    <property type="entry name" value="Immunoglobulins"/>
    <property type="match status" value="1"/>
</dbReference>